<dbReference type="SUPFAM" id="SSF47923">
    <property type="entry name" value="Ypt/Rab-GAP domain of gyp1p"/>
    <property type="match status" value="2"/>
</dbReference>
<dbReference type="InterPro" id="IPR035969">
    <property type="entry name" value="Rab-GAP_TBC_sf"/>
</dbReference>
<dbReference type="GeneID" id="25739379"/>
<dbReference type="Gene3D" id="1.10.472.80">
    <property type="entry name" value="Ypt/Rab-GAP domain of gyp1p, domain 3"/>
    <property type="match status" value="1"/>
</dbReference>
<dbReference type="EMBL" id="KK101281">
    <property type="protein sequence ID" value="KIZ01456.1"/>
    <property type="molecule type" value="Genomic_DNA"/>
</dbReference>
<dbReference type="KEGG" id="mng:MNEG_6503"/>
<accession>A0A0D2N698</accession>
<name>A0A0D2N698_9CHLO</name>
<dbReference type="SMART" id="SM00164">
    <property type="entry name" value="TBC"/>
    <property type="match status" value="1"/>
</dbReference>
<dbReference type="PANTHER" id="PTHR47219:SF20">
    <property type="entry name" value="TBC1 DOMAIN FAMILY MEMBER 2B"/>
    <property type="match status" value="1"/>
</dbReference>
<dbReference type="FunFam" id="1.10.8.270:FF:000016">
    <property type="entry name" value="TBC1 domain family member 2A"/>
    <property type="match status" value="1"/>
</dbReference>
<dbReference type="Proteomes" id="UP000054498">
    <property type="component" value="Unassembled WGS sequence"/>
</dbReference>
<organism evidence="2 3">
    <name type="scientific">Monoraphidium neglectum</name>
    <dbReference type="NCBI Taxonomy" id="145388"/>
    <lineage>
        <taxon>Eukaryota</taxon>
        <taxon>Viridiplantae</taxon>
        <taxon>Chlorophyta</taxon>
        <taxon>core chlorophytes</taxon>
        <taxon>Chlorophyceae</taxon>
        <taxon>CS clade</taxon>
        <taxon>Sphaeropleales</taxon>
        <taxon>Selenastraceae</taxon>
        <taxon>Monoraphidium</taxon>
    </lineage>
</organism>
<protein>
    <submittedName>
        <fullName evidence="2">Growth hormone-regulated TBC protein 1</fullName>
    </submittedName>
</protein>
<evidence type="ECO:0000313" key="2">
    <source>
        <dbReference type="EMBL" id="KIZ01456.1"/>
    </source>
</evidence>
<dbReference type="STRING" id="145388.A0A0D2N698"/>
<dbReference type="GO" id="GO:0031267">
    <property type="term" value="F:small GTPase binding"/>
    <property type="evidence" value="ECO:0007669"/>
    <property type="project" value="TreeGrafter"/>
</dbReference>
<reference evidence="2 3" key="1">
    <citation type="journal article" date="2013" name="BMC Genomics">
        <title>Reconstruction of the lipid metabolism for the microalga Monoraphidium neglectum from its genome sequence reveals characteristics suitable for biofuel production.</title>
        <authorList>
            <person name="Bogen C."/>
            <person name="Al-Dilaimi A."/>
            <person name="Albersmeier A."/>
            <person name="Wichmann J."/>
            <person name="Grundmann M."/>
            <person name="Rupp O."/>
            <person name="Lauersen K.J."/>
            <person name="Blifernez-Klassen O."/>
            <person name="Kalinowski J."/>
            <person name="Goesmann A."/>
            <person name="Mussgnug J.H."/>
            <person name="Kruse O."/>
        </authorList>
    </citation>
    <scope>NUCLEOTIDE SEQUENCE [LARGE SCALE GENOMIC DNA]</scope>
    <source>
        <strain evidence="2 3">SAG 48.87</strain>
    </source>
</reference>
<dbReference type="PROSITE" id="PS50086">
    <property type="entry name" value="TBC_RABGAP"/>
    <property type="match status" value="1"/>
</dbReference>
<evidence type="ECO:0000313" key="3">
    <source>
        <dbReference type="Proteomes" id="UP000054498"/>
    </source>
</evidence>
<dbReference type="Pfam" id="PF00566">
    <property type="entry name" value="RabGAP-TBC"/>
    <property type="match status" value="1"/>
</dbReference>
<sequence length="328" mass="36706">MSGETGIFDVYGFELTVSAAEKADRYACAEYALRREAKWEPFVKSQCLPEGAKLKRYVRKGVPPVLRGWVWWHTSGAAAHRERGGATHFQRMVEAGERRPCLRQIELDLPRTFPRNTWVPTPEGLAALRSVLVAYSAHNPDVGYCQGMNFLAALLLVAVEKDAERCFWLLVALLEGILYPKTYAPQLDGCHVEMRVLAELLKAKAPKLHRHMEAMGCEVSLFATDWFLVLFATTLPAETAARVWDSVFLEGTKVLFRVALALLIMHQGLLLKKDNPGELLKALKDANLHVHQRDRLMAAAFKDVGSFPMAKIRGGVEPSSGTQVHRLM</sequence>
<dbReference type="AlphaFoldDB" id="A0A0D2N698"/>
<dbReference type="InterPro" id="IPR050302">
    <property type="entry name" value="Rab_GAP_TBC_domain"/>
</dbReference>
<proteinExistence type="predicted"/>
<dbReference type="OrthoDB" id="294251at2759"/>
<keyword evidence="3" id="KW-1185">Reference proteome</keyword>
<dbReference type="GO" id="GO:0005096">
    <property type="term" value="F:GTPase activator activity"/>
    <property type="evidence" value="ECO:0007669"/>
    <property type="project" value="TreeGrafter"/>
</dbReference>
<dbReference type="PANTHER" id="PTHR47219">
    <property type="entry name" value="RAB GTPASE-ACTIVATING PROTEIN 1-LIKE"/>
    <property type="match status" value="1"/>
</dbReference>
<evidence type="ECO:0000259" key="1">
    <source>
        <dbReference type="PROSITE" id="PS50086"/>
    </source>
</evidence>
<feature type="domain" description="Rab-GAP TBC" evidence="1">
    <location>
        <begin position="61"/>
        <end position="251"/>
    </location>
</feature>
<dbReference type="InterPro" id="IPR000195">
    <property type="entry name" value="Rab-GAP-TBC_dom"/>
</dbReference>
<gene>
    <name evidence="2" type="ORF">MNEG_6503</name>
</gene>
<dbReference type="Gene3D" id="1.10.8.270">
    <property type="entry name" value="putative rabgap domain of human tbc1 domain family member 14 like domains"/>
    <property type="match status" value="1"/>
</dbReference>
<dbReference type="RefSeq" id="XP_013900475.1">
    <property type="nucleotide sequence ID" value="XM_014045021.1"/>
</dbReference>